<feature type="domain" description="NAD-dependent epimerase/dehydratase" evidence="1">
    <location>
        <begin position="3"/>
        <end position="179"/>
    </location>
</feature>
<evidence type="ECO:0000313" key="2">
    <source>
        <dbReference type="EMBL" id="PKA43573.1"/>
    </source>
</evidence>
<proteinExistence type="predicted"/>
<sequence>MKIFVAGATGAVGLPLVRALRTLGHEVTGMTRRGPGVDRLREVGASASTADAFDRQAVHDAIAGAAPDVVIDQLTWLPADPADIIKSMPNDTRLHQEGGGNLFAAAEELGVGRYILQSRGFFLDAPSGRLADETARLRYDAPGPVGESTRVIGAYEDRVLGSTALQGIVLRYGFFYGPGTWYRPGGAIAEQFRKGEAAITAEPGTYNVVDDDPLPVSEWMPAFARWVDAPVPPRMSEADALAAASEEAVFYHTRLTGASNARAKAKLGFKPRRLLWADSVR</sequence>
<evidence type="ECO:0000259" key="1">
    <source>
        <dbReference type="Pfam" id="PF01370"/>
    </source>
</evidence>
<evidence type="ECO:0000313" key="3">
    <source>
        <dbReference type="Proteomes" id="UP000232164"/>
    </source>
</evidence>
<organism evidence="2 3">
    <name type="scientific">Rhizobium sullae</name>
    <name type="common">Rhizobium hedysari</name>
    <dbReference type="NCBI Taxonomy" id="50338"/>
    <lineage>
        <taxon>Bacteria</taxon>
        <taxon>Pseudomonadati</taxon>
        <taxon>Pseudomonadota</taxon>
        <taxon>Alphaproteobacteria</taxon>
        <taxon>Hyphomicrobiales</taxon>
        <taxon>Rhizobiaceae</taxon>
        <taxon>Rhizobium/Agrobacterium group</taxon>
        <taxon>Rhizobium</taxon>
    </lineage>
</organism>
<dbReference type="Gene3D" id="3.40.50.720">
    <property type="entry name" value="NAD(P)-binding Rossmann-like Domain"/>
    <property type="match status" value="1"/>
</dbReference>
<dbReference type="Proteomes" id="UP000232164">
    <property type="component" value="Unassembled WGS sequence"/>
</dbReference>
<dbReference type="STRING" id="1041146.GCA_000427985_07232"/>
<dbReference type="InterPro" id="IPR001509">
    <property type="entry name" value="Epimerase_deHydtase"/>
</dbReference>
<gene>
    <name evidence="2" type="ORF">CWR43_11545</name>
</gene>
<dbReference type="AlphaFoldDB" id="A0A2N0DBT7"/>
<comment type="caution">
    <text evidence="2">The sequence shown here is derived from an EMBL/GenBank/DDBJ whole genome shotgun (WGS) entry which is preliminary data.</text>
</comment>
<dbReference type="InterPro" id="IPR036291">
    <property type="entry name" value="NAD(P)-bd_dom_sf"/>
</dbReference>
<dbReference type="RefSeq" id="WP_100771093.1">
    <property type="nucleotide sequence ID" value="NZ_PIQN01000007.1"/>
</dbReference>
<dbReference type="SUPFAM" id="SSF51735">
    <property type="entry name" value="NAD(P)-binding Rossmann-fold domains"/>
    <property type="match status" value="1"/>
</dbReference>
<reference evidence="2 3" key="2">
    <citation type="submission" date="2017-12" db="EMBL/GenBank/DDBJ databases">
        <title>Genome sequence of Rhizobium sullae HCNT1 isolated from Sulla coronaria nodules and featuring peculiar denitrification phenotypes.</title>
        <authorList>
            <person name="De Diego-Diaz B."/>
            <person name="Treu L."/>
            <person name="Campanaro S."/>
            <person name="Da Silva Duarte V."/>
            <person name="Basaglia M."/>
            <person name="Favaro L."/>
            <person name="Casella S."/>
            <person name="Squartini A."/>
        </authorList>
    </citation>
    <scope>NUCLEOTIDE SEQUENCE [LARGE SCALE GENOMIC DNA]</scope>
    <source>
        <strain evidence="2 3">HCNT1</strain>
    </source>
</reference>
<dbReference type="Pfam" id="PF01370">
    <property type="entry name" value="Epimerase"/>
    <property type="match status" value="1"/>
</dbReference>
<name>A0A2N0DBT7_RHISU</name>
<dbReference type="EMBL" id="PIQN01000007">
    <property type="protein sequence ID" value="PKA43573.1"/>
    <property type="molecule type" value="Genomic_DNA"/>
</dbReference>
<accession>A0A2N0DBT7</accession>
<protein>
    <submittedName>
        <fullName evidence="2">dTDP-4-dehydrorhamnose reductase</fullName>
    </submittedName>
</protein>
<reference evidence="2 3" key="1">
    <citation type="submission" date="2017-11" db="EMBL/GenBank/DDBJ databases">
        <authorList>
            <person name="Han C.G."/>
        </authorList>
    </citation>
    <scope>NUCLEOTIDE SEQUENCE [LARGE SCALE GENOMIC DNA]</scope>
    <source>
        <strain evidence="2 3">HCNT1</strain>
    </source>
</reference>